<gene>
    <name evidence="1" type="ORF">EZ449_14375</name>
</gene>
<reference evidence="1 2" key="1">
    <citation type="submission" date="2019-02" db="EMBL/GenBank/DDBJ databases">
        <title>Pedobacter sp. RP-3-11 sp. nov., isolated from Arctic soil.</title>
        <authorList>
            <person name="Dahal R.H."/>
        </authorList>
    </citation>
    <scope>NUCLEOTIDE SEQUENCE [LARGE SCALE GENOMIC DNA]</scope>
    <source>
        <strain evidence="1 2">RP-3-11</strain>
    </source>
</reference>
<sequence length="410" mass="47385">MQRVRMSLPFYKDCGWEAEVVCVKEKYTDAVFDHLLSESIPKDIKIHYVNAFSKKWTSKFGLGSIALRSLFFYKTFVNKLLKKQKYDLIFFSTTQFPVCILGAYWKKKFNIPYIIDFQDPWFSDYYEDKPKFKRPKKYWFSYRLDKYLEPIAVKNVAGLMAVSQNYIDDLRYRYPHLNKIPAAVITFGGFNEDLKIASEHFEKLRIAFDNDPKYKHLVYVGRGGYDMQKSVGILLSAFKQGLEENFEIFSQIRFHFIGTSYAPLGQGDKTLFSVAEKLAVGGYVHEQTDRISFYESIYNLQCADALFIPGHEQAAYTASKIYPYILCEKPILAIFNVESSAAKTIMACNAGVVIDINSAGEEILKIQSFLTSLVSENIQPAETDWEQFEEFRAKPRTTQQCSFFNICIGI</sequence>
<keyword evidence="2" id="KW-1185">Reference proteome</keyword>
<organism evidence="1 2">
    <name type="scientific">Pedobacter frigidisoli</name>
    <dbReference type="NCBI Taxonomy" id="2530455"/>
    <lineage>
        <taxon>Bacteria</taxon>
        <taxon>Pseudomonadati</taxon>
        <taxon>Bacteroidota</taxon>
        <taxon>Sphingobacteriia</taxon>
        <taxon>Sphingobacteriales</taxon>
        <taxon>Sphingobacteriaceae</taxon>
        <taxon>Pedobacter</taxon>
    </lineage>
</organism>
<dbReference type="SUPFAM" id="SSF53756">
    <property type="entry name" value="UDP-Glycosyltransferase/glycogen phosphorylase"/>
    <property type="match status" value="1"/>
</dbReference>
<dbReference type="Proteomes" id="UP000291485">
    <property type="component" value="Unassembled WGS sequence"/>
</dbReference>
<accession>A0A4R0NZU0</accession>
<name>A0A4R0NZU0_9SPHI</name>
<evidence type="ECO:0000313" key="2">
    <source>
        <dbReference type="Proteomes" id="UP000291485"/>
    </source>
</evidence>
<evidence type="ECO:0000313" key="1">
    <source>
        <dbReference type="EMBL" id="TCD07715.1"/>
    </source>
</evidence>
<dbReference type="AlphaFoldDB" id="A0A4R0NZU0"/>
<proteinExistence type="predicted"/>
<protein>
    <submittedName>
        <fullName evidence="1">Uncharacterized protein</fullName>
    </submittedName>
</protein>
<comment type="caution">
    <text evidence="1">The sequence shown here is derived from an EMBL/GenBank/DDBJ whole genome shotgun (WGS) entry which is preliminary data.</text>
</comment>
<dbReference type="EMBL" id="SJSN01000010">
    <property type="protein sequence ID" value="TCD07715.1"/>
    <property type="molecule type" value="Genomic_DNA"/>
</dbReference>
<dbReference type="Gene3D" id="3.40.50.2000">
    <property type="entry name" value="Glycogen Phosphorylase B"/>
    <property type="match status" value="2"/>
</dbReference>